<name>A0A1B6ITQ3_9HEMI</name>
<reference evidence="2" key="1">
    <citation type="submission" date="2015-11" db="EMBL/GenBank/DDBJ databases">
        <title>De novo transcriptome assembly of four potential Pierce s Disease insect vectors from Arizona vineyards.</title>
        <authorList>
            <person name="Tassone E.E."/>
        </authorList>
    </citation>
    <scope>NUCLEOTIDE SEQUENCE</scope>
</reference>
<feature type="non-terminal residue" evidence="2">
    <location>
        <position position="207"/>
    </location>
</feature>
<evidence type="ECO:0000313" key="2">
    <source>
        <dbReference type="EMBL" id="JAS90324.1"/>
    </source>
</evidence>
<protein>
    <submittedName>
        <fullName evidence="2">Uncharacterized protein</fullName>
    </submittedName>
</protein>
<sequence length="207" mass="23533">GMVMASFCLFVAYIFAVFSFILYDLIFEKWREGRKRKLALDHQTGRTRVQFLRRNGLPKVICSILMPESQSFVEIAPKRMCIQGPKARRSLQGIKCSACFSAPEMYSFCLDWSLSEESSGKSHDESKNSRNSILHCPRNFKRLPARNPPKKLSGRESLNERSICIYAEESRDAVSVKSSDEEMACVQHPTGKTTNVLLDDETKSPIL</sequence>
<dbReference type="EMBL" id="GECU01017382">
    <property type="protein sequence ID" value="JAS90324.1"/>
    <property type="molecule type" value="Transcribed_RNA"/>
</dbReference>
<dbReference type="AlphaFoldDB" id="A0A1B6ITQ3"/>
<keyword evidence="1" id="KW-0472">Membrane</keyword>
<evidence type="ECO:0000256" key="1">
    <source>
        <dbReference type="SAM" id="Phobius"/>
    </source>
</evidence>
<gene>
    <name evidence="2" type="ORF">g.2986</name>
</gene>
<accession>A0A1B6ITQ3</accession>
<keyword evidence="1" id="KW-0812">Transmembrane</keyword>
<feature type="non-terminal residue" evidence="2">
    <location>
        <position position="1"/>
    </location>
</feature>
<keyword evidence="1" id="KW-1133">Transmembrane helix</keyword>
<proteinExistence type="predicted"/>
<feature type="transmembrane region" description="Helical" evidence="1">
    <location>
        <begin position="6"/>
        <end position="27"/>
    </location>
</feature>
<organism evidence="2">
    <name type="scientific">Homalodisca liturata</name>
    <dbReference type="NCBI Taxonomy" id="320908"/>
    <lineage>
        <taxon>Eukaryota</taxon>
        <taxon>Metazoa</taxon>
        <taxon>Ecdysozoa</taxon>
        <taxon>Arthropoda</taxon>
        <taxon>Hexapoda</taxon>
        <taxon>Insecta</taxon>
        <taxon>Pterygota</taxon>
        <taxon>Neoptera</taxon>
        <taxon>Paraneoptera</taxon>
        <taxon>Hemiptera</taxon>
        <taxon>Auchenorrhyncha</taxon>
        <taxon>Membracoidea</taxon>
        <taxon>Cicadellidae</taxon>
        <taxon>Cicadellinae</taxon>
        <taxon>Proconiini</taxon>
        <taxon>Homalodisca</taxon>
    </lineage>
</organism>